<protein>
    <submittedName>
        <fullName evidence="2">Uncharacterized protein</fullName>
    </submittedName>
</protein>
<evidence type="ECO:0000313" key="2">
    <source>
        <dbReference type="EMBL" id="CAL8144210.1"/>
    </source>
</evidence>
<organism evidence="2 3">
    <name type="scientific">Orchesella dallaii</name>
    <dbReference type="NCBI Taxonomy" id="48710"/>
    <lineage>
        <taxon>Eukaryota</taxon>
        <taxon>Metazoa</taxon>
        <taxon>Ecdysozoa</taxon>
        <taxon>Arthropoda</taxon>
        <taxon>Hexapoda</taxon>
        <taxon>Collembola</taxon>
        <taxon>Entomobryomorpha</taxon>
        <taxon>Entomobryoidea</taxon>
        <taxon>Orchesellidae</taxon>
        <taxon>Orchesellinae</taxon>
        <taxon>Orchesella</taxon>
    </lineage>
</organism>
<accession>A0ABP1S5T8</accession>
<reference evidence="2 3" key="1">
    <citation type="submission" date="2024-08" db="EMBL/GenBank/DDBJ databases">
        <authorList>
            <person name="Cucini C."/>
            <person name="Frati F."/>
        </authorList>
    </citation>
    <scope>NUCLEOTIDE SEQUENCE [LARGE SCALE GENOMIC DNA]</scope>
</reference>
<feature type="region of interest" description="Disordered" evidence="1">
    <location>
        <begin position="172"/>
        <end position="207"/>
    </location>
</feature>
<name>A0ABP1S5T8_9HEXA</name>
<feature type="region of interest" description="Disordered" evidence="1">
    <location>
        <begin position="131"/>
        <end position="158"/>
    </location>
</feature>
<feature type="region of interest" description="Disordered" evidence="1">
    <location>
        <begin position="432"/>
        <end position="476"/>
    </location>
</feature>
<feature type="region of interest" description="Disordered" evidence="1">
    <location>
        <begin position="521"/>
        <end position="562"/>
    </location>
</feature>
<feature type="region of interest" description="Disordered" evidence="1">
    <location>
        <begin position="354"/>
        <end position="379"/>
    </location>
</feature>
<feature type="region of interest" description="Disordered" evidence="1">
    <location>
        <begin position="1"/>
        <end position="81"/>
    </location>
</feature>
<dbReference type="EMBL" id="CAXLJM020000160">
    <property type="protein sequence ID" value="CAL8144210.1"/>
    <property type="molecule type" value="Genomic_DNA"/>
</dbReference>
<proteinExistence type="predicted"/>
<feature type="compositionally biased region" description="Polar residues" evidence="1">
    <location>
        <begin position="147"/>
        <end position="158"/>
    </location>
</feature>
<feature type="compositionally biased region" description="Acidic residues" evidence="1">
    <location>
        <begin position="286"/>
        <end position="296"/>
    </location>
</feature>
<feature type="compositionally biased region" description="Low complexity" evidence="1">
    <location>
        <begin position="522"/>
        <end position="534"/>
    </location>
</feature>
<feature type="compositionally biased region" description="Low complexity" evidence="1">
    <location>
        <begin position="30"/>
        <end position="42"/>
    </location>
</feature>
<feature type="compositionally biased region" description="Low complexity" evidence="1">
    <location>
        <begin position="131"/>
        <end position="140"/>
    </location>
</feature>
<dbReference type="Proteomes" id="UP001642540">
    <property type="component" value="Unassembled WGS sequence"/>
</dbReference>
<keyword evidence="3" id="KW-1185">Reference proteome</keyword>
<feature type="compositionally biased region" description="Polar residues" evidence="1">
    <location>
        <begin position="432"/>
        <end position="444"/>
    </location>
</feature>
<sequence length="562" mass="61852">MVYSASGGDVLLQPPPSHHHQEQPYYDLTGNQSPGSGNSGNNVVDYEPARPPPPPPPPQQIYGVTGSVPPEESPTYGNGRPAYPFKGPLTIYYGFKPVATPYGNLSVGKEYGSSFKRYENILVPVNDQGLQQQQDYGSQYPREPETNEQPPEQYNLNDITHPTVQQNDEIEPTYEPTYAPPSYGDYPDFNDDPTANVPNMNNEPDLYSYRNTYKRDLSSIQRSGTGSIQRNLQISPEDSQTSGSENNDEFSLPKYNLQTLPRPKQLGEIIIPTMESITSRKRRDVDDEDDNEDDVESTQSDSNLLENSSLSALSILKILPKIGPESHLIGKRDTLLPVFGTAATFLANGERKYKRSVSNSPEPAAVDFSSPYSSSTSQPLPISRAQHAIDSAMTSAIGFVADMTELGVSVLSNFVSGVNSFANAISNKLSVTDSRGSSRTSRVFNSSNISSTTFTNNRTNDDKSKTRKSKPLLYPTGGSSTFPILLIPRQTSKNESLSSYQRNQSVEHVLNKFLHTNQLMFSNKNQSSRGNSSRSSRKRKSTVEPIMSLNSKSSGRESIPGT</sequence>
<gene>
    <name evidence="2" type="ORF">ODALV1_LOCUS30123</name>
</gene>
<feature type="compositionally biased region" description="Polar residues" evidence="1">
    <location>
        <begin position="221"/>
        <end position="245"/>
    </location>
</feature>
<feature type="region of interest" description="Disordered" evidence="1">
    <location>
        <begin position="278"/>
        <end position="303"/>
    </location>
</feature>
<evidence type="ECO:0000256" key="1">
    <source>
        <dbReference type="SAM" id="MobiDB-lite"/>
    </source>
</evidence>
<comment type="caution">
    <text evidence="2">The sequence shown here is derived from an EMBL/GenBank/DDBJ whole genome shotgun (WGS) entry which is preliminary data.</text>
</comment>
<feature type="compositionally biased region" description="Low complexity" evidence="1">
    <location>
        <begin position="445"/>
        <end position="458"/>
    </location>
</feature>
<evidence type="ECO:0000313" key="3">
    <source>
        <dbReference type="Proteomes" id="UP001642540"/>
    </source>
</evidence>
<feature type="region of interest" description="Disordered" evidence="1">
    <location>
        <begin position="221"/>
        <end position="258"/>
    </location>
</feature>
<feature type="compositionally biased region" description="Pro residues" evidence="1">
    <location>
        <begin position="49"/>
        <end position="59"/>
    </location>
</feature>